<protein>
    <submittedName>
        <fullName evidence="3">Uncharacterized protein</fullName>
    </submittedName>
</protein>
<keyword evidence="4" id="KW-1185">Reference proteome</keyword>
<name>A0A812LUM5_9DINO</name>
<evidence type="ECO:0000256" key="2">
    <source>
        <dbReference type="SAM" id="SignalP"/>
    </source>
</evidence>
<feature type="signal peptide" evidence="2">
    <location>
        <begin position="1"/>
        <end position="21"/>
    </location>
</feature>
<evidence type="ECO:0000313" key="3">
    <source>
        <dbReference type="EMBL" id="CAE7252306.1"/>
    </source>
</evidence>
<feature type="compositionally biased region" description="Basic and acidic residues" evidence="1">
    <location>
        <begin position="71"/>
        <end position="80"/>
    </location>
</feature>
<gene>
    <name evidence="3" type="ORF">SNEC2469_LOCUS5298</name>
</gene>
<evidence type="ECO:0000313" key="4">
    <source>
        <dbReference type="Proteomes" id="UP000601435"/>
    </source>
</evidence>
<dbReference type="AlphaFoldDB" id="A0A812LUM5"/>
<keyword evidence="2" id="KW-0732">Signal</keyword>
<feature type="chain" id="PRO_5032965693" evidence="2">
    <location>
        <begin position="22"/>
        <end position="275"/>
    </location>
</feature>
<dbReference type="OrthoDB" id="433014at2759"/>
<feature type="region of interest" description="Disordered" evidence="1">
    <location>
        <begin position="26"/>
        <end position="88"/>
    </location>
</feature>
<organism evidence="3 4">
    <name type="scientific">Symbiodinium necroappetens</name>
    <dbReference type="NCBI Taxonomy" id="1628268"/>
    <lineage>
        <taxon>Eukaryota</taxon>
        <taxon>Sar</taxon>
        <taxon>Alveolata</taxon>
        <taxon>Dinophyceae</taxon>
        <taxon>Suessiales</taxon>
        <taxon>Symbiodiniaceae</taxon>
        <taxon>Symbiodinium</taxon>
    </lineage>
</organism>
<comment type="caution">
    <text evidence="3">The sequence shown here is derived from an EMBL/GenBank/DDBJ whole genome shotgun (WGS) entry which is preliminary data.</text>
</comment>
<reference evidence="3" key="1">
    <citation type="submission" date="2021-02" db="EMBL/GenBank/DDBJ databases">
        <authorList>
            <person name="Dougan E. K."/>
            <person name="Rhodes N."/>
            <person name="Thang M."/>
            <person name="Chan C."/>
        </authorList>
    </citation>
    <scope>NUCLEOTIDE SEQUENCE</scope>
</reference>
<accession>A0A812LUM5</accession>
<evidence type="ECO:0000256" key="1">
    <source>
        <dbReference type="SAM" id="MobiDB-lite"/>
    </source>
</evidence>
<proteinExistence type="predicted"/>
<feature type="compositionally biased region" description="Polar residues" evidence="1">
    <location>
        <begin position="32"/>
        <end position="44"/>
    </location>
</feature>
<feature type="compositionally biased region" description="Basic and acidic residues" evidence="1">
    <location>
        <begin position="45"/>
        <end position="55"/>
    </location>
</feature>
<dbReference type="Proteomes" id="UP000601435">
    <property type="component" value="Unassembled WGS sequence"/>
</dbReference>
<sequence>MAMPSACVECIALTWLWHLLTRPSEPIKDQRPSSLQATSAGSISSRDRQVDHPRPEPSQPVREQRPGSVSERQRKIDHSRSHGPIQGFRVQRPDDMKALSATSFVLNGTTVRNNKAPFEYGFVLGSTRSHRMYHAGLLFKSEFEVGTVKYRFAFADRVHDGIEIYFSNNEESVDEMFKRFRCIHDGQADPFTDCVVKSWHQSWTPAAKLHDFICTELARKFEIFGFKCREDLANKQKLTNCIAFTCRGGAVMARDGECFLADSSALVAQICDRRL</sequence>
<dbReference type="EMBL" id="CAJNJA010009951">
    <property type="protein sequence ID" value="CAE7252306.1"/>
    <property type="molecule type" value="Genomic_DNA"/>
</dbReference>